<dbReference type="Proteomes" id="UP000504604">
    <property type="component" value="Linkage group LG9"/>
</dbReference>
<organism evidence="2 3">
    <name type="scientific">Sesamum indicum</name>
    <name type="common">Oriental sesame</name>
    <name type="synonym">Sesamum orientale</name>
    <dbReference type="NCBI Taxonomy" id="4182"/>
    <lineage>
        <taxon>Eukaryota</taxon>
        <taxon>Viridiplantae</taxon>
        <taxon>Streptophyta</taxon>
        <taxon>Embryophyta</taxon>
        <taxon>Tracheophyta</taxon>
        <taxon>Spermatophyta</taxon>
        <taxon>Magnoliopsida</taxon>
        <taxon>eudicotyledons</taxon>
        <taxon>Gunneridae</taxon>
        <taxon>Pentapetalae</taxon>
        <taxon>asterids</taxon>
        <taxon>lamiids</taxon>
        <taxon>Lamiales</taxon>
        <taxon>Pedaliaceae</taxon>
        <taxon>Sesamum</taxon>
    </lineage>
</organism>
<dbReference type="AlphaFoldDB" id="A0A8M8V6Z0"/>
<gene>
    <name evidence="3" type="primary">LOC105170812</name>
</gene>
<proteinExistence type="predicted"/>
<sequence>MQASALSHNMALKCTSHRRDHLTAVKKLEDLRRQFAEKESRKKALVAENESLKGQLAELSAELENVKGKAFSDGRREGVMAGREEGMEEGYETGRLDGIWEGRFDRIHIEEHKKVLAEARFQAARDFLRSAAFLTAVEMKAARFFIDGFNTCKAQANTLHAFAKNFDQGQLNPGLDKDLQPYTAVHSHTQTLCEFDVLLDEVEAMKYLSS</sequence>
<evidence type="ECO:0000313" key="2">
    <source>
        <dbReference type="Proteomes" id="UP000504604"/>
    </source>
</evidence>
<name>A0A8M8V6Z0_SESIN</name>
<evidence type="ECO:0000256" key="1">
    <source>
        <dbReference type="SAM" id="Coils"/>
    </source>
</evidence>
<keyword evidence="2" id="KW-1185">Reference proteome</keyword>
<keyword evidence="1" id="KW-0175">Coiled coil</keyword>
<accession>A0A8M8V6Z0</accession>
<reference evidence="3" key="1">
    <citation type="submission" date="2025-08" db="UniProtKB">
        <authorList>
            <consortium name="RefSeq"/>
        </authorList>
    </citation>
    <scope>IDENTIFICATION</scope>
</reference>
<protein>
    <submittedName>
        <fullName evidence="3">Uncharacterized protein LOC105170812</fullName>
    </submittedName>
</protein>
<dbReference type="KEGG" id="sind:105170812"/>
<dbReference type="RefSeq" id="XP_020552220.1">
    <property type="nucleotide sequence ID" value="XM_020696561.1"/>
</dbReference>
<dbReference type="GeneID" id="105170812"/>
<evidence type="ECO:0000313" key="3">
    <source>
        <dbReference type="RefSeq" id="XP_020552220.1"/>
    </source>
</evidence>
<feature type="coiled-coil region" evidence="1">
    <location>
        <begin position="28"/>
        <end position="69"/>
    </location>
</feature>